<sequence>MKWPKFRDVHECEAPQCIRNLKEWTASLGGHVRRTTRESKAAEETPATDSRLLHMWNAHASLLRRWQKQRYNKKLRRLIQTHCEEIEQHSAYLARQQWGKLCNGLNEQLGNKKTWHLLLHLLDLNDSKTAAWHRLKRLVHQHLGSDEDLLTWQTSPSTMPTDQRCHYHPMKLLDPIPIIRHTLYADDVTVWTTTGSDGQIGEALQRAVDTVAEYVARAGLECLVEK</sequence>
<comment type="caution">
    <text evidence="1">The sequence shown here is derived from an EMBL/GenBank/DDBJ whole genome shotgun (WGS) entry which is preliminary data.</text>
</comment>
<gene>
    <name evidence="1" type="ORF">HPB51_028205</name>
</gene>
<reference evidence="1" key="1">
    <citation type="journal article" date="2020" name="Cell">
        <title>Large-Scale Comparative Analyses of Tick Genomes Elucidate Their Genetic Diversity and Vector Capacities.</title>
        <authorList>
            <consortium name="Tick Genome and Microbiome Consortium (TIGMIC)"/>
            <person name="Jia N."/>
            <person name="Wang J."/>
            <person name="Shi W."/>
            <person name="Du L."/>
            <person name="Sun Y."/>
            <person name="Zhan W."/>
            <person name="Jiang J.F."/>
            <person name="Wang Q."/>
            <person name="Zhang B."/>
            <person name="Ji P."/>
            <person name="Bell-Sakyi L."/>
            <person name="Cui X.M."/>
            <person name="Yuan T.T."/>
            <person name="Jiang B.G."/>
            <person name="Yang W.F."/>
            <person name="Lam T.T."/>
            <person name="Chang Q.C."/>
            <person name="Ding S.J."/>
            <person name="Wang X.J."/>
            <person name="Zhu J.G."/>
            <person name="Ruan X.D."/>
            <person name="Zhao L."/>
            <person name="Wei J.T."/>
            <person name="Ye R.Z."/>
            <person name="Que T.C."/>
            <person name="Du C.H."/>
            <person name="Zhou Y.H."/>
            <person name="Cheng J.X."/>
            <person name="Dai P.F."/>
            <person name="Guo W.B."/>
            <person name="Han X.H."/>
            <person name="Huang E.J."/>
            <person name="Li L.F."/>
            <person name="Wei W."/>
            <person name="Gao Y.C."/>
            <person name="Liu J.Z."/>
            <person name="Shao H.Z."/>
            <person name="Wang X."/>
            <person name="Wang C.C."/>
            <person name="Yang T.C."/>
            <person name="Huo Q.B."/>
            <person name="Li W."/>
            <person name="Chen H.Y."/>
            <person name="Chen S.E."/>
            <person name="Zhou L.G."/>
            <person name="Ni X.B."/>
            <person name="Tian J.H."/>
            <person name="Sheng Y."/>
            <person name="Liu T."/>
            <person name="Pan Y.S."/>
            <person name="Xia L.Y."/>
            <person name="Li J."/>
            <person name="Zhao F."/>
            <person name="Cao W.C."/>
        </authorList>
    </citation>
    <scope>NUCLEOTIDE SEQUENCE</scope>
    <source>
        <strain evidence="1">Rmic-2018</strain>
    </source>
</reference>
<dbReference type="EMBL" id="JABSTU010004876">
    <property type="protein sequence ID" value="KAH7952636.1"/>
    <property type="molecule type" value="Genomic_DNA"/>
</dbReference>
<dbReference type="Proteomes" id="UP000821866">
    <property type="component" value="Unassembled WGS sequence"/>
</dbReference>
<proteinExistence type="predicted"/>
<organism evidence="1 2">
    <name type="scientific">Rhipicephalus microplus</name>
    <name type="common">Cattle tick</name>
    <name type="synonym">Boophilus microplus</name>
    <dbReference type="NCBI Taxonomy" id="6941"/>
    <lineage>
        <taxon>Eukaryota</taxon>
        <taxon>Metazoa</taxon>
        <taxon>Ecdysozoa</taxon>
        <taxon>Arthropoda</taxon>
        <taxon>Chelicerata</taxon>
        <taxon>Arachnida</taxon>
        <taxon>Acari</taxon>
        <taxon>Parasitiformes</taxon>
        <taxon>Ixodida</taxon>
        <taxon>Ixodoidea</taxon>
        <taxon>Ixodidae</taxon>
        <taxon>Rhipicephalinae</taxon>
        <taxon>Rhipicephalus</taxon>
        <taxon>Boophilus</taxon>
    </lineage>
</organism>
<evidence type="ECO:0000313" key="2">
    <source>
        <dbReference type="Proteomes" id="UP000821866"/>
    </source>
</evidence>
<evidence type="ECO:0008006" key="3">
    <source>
        <dbReference type="Google" id="ProtNLM"/>
    </source>
</evidence>
<keyword evidence="2" id="KW-1185">Reference proteome</keyword>
<name>A0A9J6CXZ1_RHIMP</name>
<protein>
    <recommendedName>
        <fullName evidence="3">Tick transposon</fullName>
    </recommendedName>
</protein>
<accession>A0A9J6CXZ1</accession>
<dbReference type="VEuPathDB" id="VectorBase:LOC119177811"/>
<dbReference type="AlphaFoldDB" id="A0A9J6CXZ1"/>
<evidence type="ECO:0000313" key="1">
    <source>
        <dbReference type="EMBL" id="KAH7952636.1"/>
    </source>
</evidence>
<reference evidence="1" key="2">
    <citation type="submission" date="2021-09" db="EMBL/GenBank/DDBJ databases">
        <authorList>
            <person name="Jia N."/>
            <person name="Wang J."/>
            <person name="Shi W."/>
            <person name="Du L."/>
            <person name="Sun Y."/>
            <person name="Zhan W."/>
            <person name="Jiang J."/>
            <person name="Wang Q."/>
            <person name="Zhang B."/>
            <person name="Ji P."/>
            <person name="Sakyi L.B."/>
            <person name="Cui X."/>
            <person name="Yuan T."/>
            <person name="Jiang B."/>
            <person name="Yang W."/>
            <person name="Lam T.T.-Y."/>
            <person name="Chang Q."/>
            <person name="Ding S."/>
            <person name="Wang X."/>
            <person name="Zhu J."/>
            <person name="Ruan X."/>
            <person name="Zhao L."/>
            <person name="Wei J."/>
            <person name="Que T."/>
            <person name="Du C."/>
            <person name="Cheng J."/>
            <person name="Dai P."/>
            <person name="Han X."/>
            <person name="Huang E."/>
            <person name="Gao Y."/>
            <person name="Liu J."/>
            <person name="Shao H."/>
            <person name="Ye R."/>
            <person name="Li L."/>
            <person name="Wei W."/>
            <person name="Wang X."/>
            <person name="Wang C."/>
            <person name="Huo Q."/>
            <person name="Li W."/>
            <person name="Guo W."/>
            <person name="Chen H."/>
            <person name="Chen S."/>
            <person name="Zhou L."/>
            <person name="Zhou L."/>
            <person name="Ni X."/>
            <person name="Tian J."/>
            <person name="Zhou Y."/>
            <person name="Sheng Y."/>
            <person name="Liu T."/>
            <person name="Pan Y."/>
            <person name="Xia L."/>
            <person name="Li J."/>
            <person name="Zhao F."/>
            <person name="Cao W."/>
        </authorList>
    </citation>
    <scope>NUCLEOTIDE SEQUENCE</scope>
    <source>
        <strain evidence="1">Rmic-2018</strain>
        <tissue evidence="1">Larvae</tissue>
    </source>
</reference>